<name>A0A2M4DDN1_ANODA</name>
<evidence type="ECO:0000256" key="1">
    <source>
        <dbReference type="SAM" id="SignalP"/>
    </source>
</evidence>
<feature type="chain" id="PRO_5014720951" evidence="1">
    <location>
        <begin position="21"/>
        <end position="87"/>
    </location>
</feature>
<dbReference type="EMBL" id="GGFL01011431">
    <property type="protein sequence ID" value="MBW75609.1"/>
    <property type="molecule type" value="Transcribed_RNA"/>
</dbReference>
<dbReference type="AlphaFoldDB" id="A0A2M4DDN1"/>
<sequence>MRSLILLLVFFSTQLLIVFAAASFCAKLSSWTSDWKLPVATSWKDRFTLYPFFTYNVFATAMDVSFANCLMSRPYQSATCSLRSAFP</sequence>
<feature type="signal peptide" evidence="1">
    <location>
        <begin position="1"/>
        <end position="20"/>
    </location>
</feature>
<proteinExistence type="predicted"/>
<organism evidence="2">
    <name type="scientific">Anopheles darlingi</name>
    <name type="common">Mosquito</name>
    <dbReference type="NCBI Taxonomy" id="43151"/>
    <lineage>
        <taxon>Eukaryota</taxon>
        <taxon>Metazoa</taxon>
        <taxon>Ecdysozoa</taxon>
        <taxon>Arthropoda</taxon>
        <taxon>Hexapoda</taxon>
        <taxon>Insecta</taxon>
        <taxon>Pterygota</taxon>
        <taxon>Neoptera</taxon>
        <taxon>Endopterygota</taxon>
        <taxon>Diptera</taxon>
        <taxon>Nematocera</taxon>
        <taxon>Culicoidea</taxon>
        <taxon>Culicidae</taxon>
        <taxon>Anophelinae</taxon>
        <taxon>Anopheles</taxon>
    </lineage>
</organism>
<accession>A0A2M4DDN1</accession>
<evidence type="ECO:0000313" key="2">
    <source>
        <dbReference type="EMBL" id="MBW75609.1"/>
    </source>
</evidence>
<protein>
    <submittedName>
        <fullName evidence="2">Putative secreted protein</fullName>
    </submittedName>
</protein>
<reference evidence="2" key="1">
    <citation type="submission" date="2018-01" db="EMBL/GenBank/DDBJ databases">
        <title>An insight into the sialome of Amazonian anophelines.</title>
        <authorList>
            <person name="Ribeiro J.M."/>
            <person name="Scarpassa V."/>
            <person name="Calvo E."/>
        </authorList>
    </citation>
    <scope>NUCLEOTIDE SEQUENCE</scope>
</reference>
<keyword evidence="1" id="KW-0732">Signal</keyword>